<dbReference type="AlphaFoldDB" id="A0AAN9THL1"/>
<sequence length="391" mass="39634">MGSTSEAYENGTNVVVYVANEHARLQSQQHQHHLQASSQQLQLQPSAHFQLQPPAQLHFQPQQYHRYHGSPQIVTTSAHSSDDSEPPSPSVYKAHPYAGAAPPSSSVNVTAPVVNYEVAGATKDGAFFDLGGHGDAQQSASHRLSGCSINGVAPNYGADGGGGAITGDSGSNSGVAFAYHPSSAINGQPAVGAAAPPPATLYVNDKLAEASVNAQNLGASAPQGAVPISGVAAAPPTEVAASFAPPRSESARSVDSVNSVSSSLSCSSSNAPTPSPTAVATSGGKHFSVENFAVANNPSGCATDGATAAGFANAAKQSAAFSSSAAPYRLVSVPFKEINGNNAAAAAAAATAAAFQKPAVSVPLGWKRILNNGSVIYIRLVTFFTRLFVYP</sequence>
<dbReference type="EMBL" id="JBBCAQ010000032">
    <property type="protein sequence ID" value="KAK7584309.1"/>
    <property type="molecule type" value="Genomic_DNA"/>
</dbReference>
<proteinExistence type="predicted"/>
<organism evidence="2 3">
    <name type="scientific">Parthenolecanium corni</name>
    <dbReference type="NCBI Taxonomy" id="536013"/>
    <lineage>
        <taxon>Eukaryota</taxon>
        <taxon>Metazoa</taxon>
        <taxon>Ecdysozoa</taxon>
        <taxon>Arthropoda</taxon>
        <taxon>Hexapoda</taxon>
        <taxon>Insecta</taxon>
        <taxon>Pterygota</taxon>
        <taxon>Neoptera</taxon>
        <taxon>Paraneoptera</taxon>
        <taxon>Hemiptera</taxon>
        <taxon>Sternorrhyncha</taxon>
        <taxon>Coccoidea</taxon>
        <taxon>Coccidae</taxon>
        <taxon>Parthenolecanium</taxon>
    </lineage>
</organism>
<feature type="region of interest" description="Disordered" evidence="1">
    <location>
        <begin position="263"/>
        <end position="282"/>
    </location>
</feature>
<dbReference type="Proteomes" id="UP001367676">
    <property type="component" value="Unassembled WGS sequence"/>
</dbReference>
<keyword evidence="3" id="KW-1185">Reference proteome</keyword>
<gene>
    <name evidence="2" type="ORF">V9T40_005272</name>
</gene>
<evidence type="ECO:0000313" key="3">
    <source>
        <dbReference type="Proteomes" id="UP001367676"/>
    </source>
</evidence>
<evidence type="ECO:0000256" key="1">
    <source>
        <dbReference type="SAM" id="MobiDB-lite"/>
    </source>
</evidence>
<comment type="caution">
    <text evidence="2">The sequence shown here is derived from an EMBL/GenBank/DDBJ whole genome shotgun (WGS) entry which is preliminary data.</text>
</comment>
<reference evidence="2 3" key="1">
    <citation type="submission" date="2024-03" db="EMBL/GenBank/DDBJ databases">
        <title>Adaptation during the transition from Ophiocordyceps entomopathogen to insect associate is accompanied by gene loss and intensified selection.</title>
        <authorList>
            <person name="Ward C.M."/>
            <person name="Onetto C.A."/>
            <person name="Borneman A.R."/>
        </authorList>
    </citation>
    <scope>NUCLEOTIDE SEQUENCE [LARGE SCALE GENOMIC DNA]</scope>
    <source>
        <strain evidence="2">AWRI1</strain>
        <tissue evidence="2">Single Adult Female</tissue>
    </source>
</reference>
<name>A0AAN9THL1_9HEMI</name>
<accession>A0AAN9THL1</accession>
<protein>
    <submittedName>
        <fullName evidence="2">Uncharacterized protein</fullName>
    </submittedName>
</protein>
<feature type="region of interest" description="Disordered" evidence="1">
    <location>
        <begin position="74"/>
        <end position="106"/>
    </location>
</feature>
<evidence type="ECO:0000313" key="2">
    <source>
        <dbReference type="EMBL" id="KAK7584309.1"/>
    </source>
</evidence>